<dbReference type="Gene3D" id="3.30.70.270">
    <property type="match status" value="1"/>
</dbReference>
<dbReference type="SUPFAM" id="SSF141868">
    <property type="entry name" value="EAL domain-like"/>
    <property type="match status" value="1"/>
</dbReference>
<proteinExistence type="predicted"/>
<dbReference type="SUPFAM" id="SSF55073">
    <property type="entry name" value="Nucleotide cyclase"/>
    <property type="match status" value="1"/>
</dbReference>
<dbReference type="InterPro" id="IPR029787">
    <property type="entry name" value="Nucleotide_cyclase"/>
</dbReference>
<dbReference type="EMBL" id="JAGJRS010000019">
    <property type="protein sequence ID" value="MBP1474721.1"/>
    <property type="molecule type" value="Genomic_DNA"/>
</dbReference>
<reference evidence="3 4" key="1">
    <citation type="submission" date="2021-04" db="EMBL/GenBank/DDBJ databases">
        <authorList>
            <person name="Huq M.A."/>
        </authorList>
    </citation>
    <scope>NUCLEOTIDE SEQUENCE [LARGE SCALE GENOMIC DNA]</scope>
    <source>
        <strain evidence="3 4">MAH-13</strain>
    </source>
</reference>
<dbReference type="SMART" id="SM00052">
    <property type="entry name" value="EAL"/>
    <property type="match status" value="1"/>
</dbReference>
<evidence type="ECO:0000313" key="3">
    <source>
        <dbReference type="EMBL" id="MBP1474721.1"/>
    </source>
</evidence>
<dbReference type="PANTHER" id="PTHR33121">
    <property type="entry name" value="CYCLIC DI-GMP PHOSPHODIESTERASE PDEF"/>
    <property type="match status" value="1"/>
</dbReference>
<dbReference type="CDD" id="cd01948">
    <property type="entry name" value="EAL"/>
    <property type="match status" value="1"/>
</dbReference>
<dbReference type="InterPro" id="IPR000160">
    <property type="entry name" value="GGDEF_dom"/>
</dbReference>
<evidence type="ECO:0000259" key="2">
    <source>
        <dbReference type="PROSITE" id="PS50887"/>
    </source>
</evidence>
<evidence type="ECO:0000313" key="4">
    <source>
        <dbReference type="Proteomes" id="UP000823790"/>
    </source>
</evidence>
<dbReference type="InterPro" id="IPR050706">
    <property type="entry name" value="Cyclic-di-GMP_PDE-like"/>
</dbReference>
<dbReference type="PANTHER" id="PTHR33121:SF70">
    <property type="entry name" value="SIGNALING PROTEIN YKOW"/>
    <property type="match status" value="1"/>
</dbReference>
<dbReference type="PROSITE" id="PS50883">
    <property type="entry name" value="EAL"/>
    <property type="match status" value="1"/>
</dbReference>
<dbReference type="SMART" id="SM00267">
    <property type="entry name" value="GGDEF"/>
    <property type="match status" value="1"/>
</dbReference>
<evidence type="ECO:0000259" key="1">
    <source>
        <dbReference type="PROSITE" id="PS50883"/>
    </source>
</evidence>
<feature type="domain" description="EAL" evidence="1">
    <location>
        <begin position="159"/>
        <end position="411"/>
    </location>
</feature>
<keyword evidence="4" id="KW-1185">Reference proteome</keyword>
<dbReference type="Gene3D" id="3.20.20.450">
    <property type="entry name" value="EAL domain"/>
    <property type="match status" value="1"/>
</dbReference>
<dbReference type="InterPro" id="IPR001633">
    <property type="entry name" value="EAL_dom"/>
</dbReference>
<protein>
    <submittedName>
        <fullName evidence="3">EAL domain-containing protein</fullName>
    </submittedName>
</protein>
<dbReference type="InterPro" id="IPR043128">
    <property type="entry name" value="Rev_trsase/Diguanyl_cyclase"/>
</dbReference>
<dbReference type="InterPro" id="IPR035919">
    <property type="entry name" value="EAL_sf"/>
</dbReference>
<comment type="caution">
    <text evidence="3">The sequence shown here is derived from an EMBL/GenBank/DDBJ whole genome shotgun (WGS) entry which is preliminary data.</text>
</comment>
<name>A0ABS4DNW4_9GAMM</name>
<dbReference type="Pfam" id="PF00563">
    <property type="entry name" value="EAL"/>
    <property type="match status" value="1"/>
</dbReference>
<organism evidence="3 4">
    <name type="scientific">Frateuria flava</name>
    <dbReference type="NCBI Taxonomy" id="2821489"/>
    <lineage>
        <taxon>Bacteria</taxon>
        <taxon>Pseudomonadati</taxon>
        <taxon>Pseudomonadota</taxon>
        <taxon>Gammaproteobacteria</taxon>
        <taxon>Lysobacterales</taxon>
        <taxon>Rhodanobacteraceae</taxon>
        <taxon>Frateuria</taxon>
    </lineage>
</organism>
<dbReference type="PROSITE" id="PS50887">
    <property type="entry name" value="GGDEF"/>
    <property type="match status" value="1"/>
</dbReference>
<dbReference type="Proteomes" id="UP000823790">
    <property type="component" value="Unassembled WGS sequence"/>
</dbReference>
<accession>A0ABS4DNW4</accession>
<dbReference type="RefSeq" id="WP_209620080.1">
    <property type="nucleotide sequence ID" value="NZ_JAGJRS010000019.1"/>
</dbReference>
<dbReference type="Pfam" id="PF00990">
    <property type="entry name" value="GGDEF"/>
    <property type="match status" value="1"/>
</dbReference>
<feature type="domain" description="GGDEF" evidence="2">
    <location>
        <begin position="22"/>
        <end position="155"/>
    </location>
</feature>
<sequence>MLNRADIFGAIEARLPQSAGDGHLAVMMLRVEGLHEVSLRLGYAIGEEAHRHAWERIRAALRPIDRVFCAGDDRFALVLPGLHSHNHVLLAAARLVQTFERPLLDLPYPLQGRPEMGVALCPDHADTPDLLCRRAELALSAAHARGESCVLHEPCETQVEIVYEELREAIEANRLSTYFQPVWDLQRGAIAGVESLARWTSPRHGLIPPSSFVGFAEKSDLIQALTRWSIGTTLRHAAMLRDAPPLTFAINFSPRVFAKTGLVEQLMDLLEIWGLPPSVVVAEITETALVNDLDAITQAMWRMRERGARIAIDDFGTGYASIAYLRRFPASELKIDRSLVCDVAHDPRTAKLVQSIIQMAHHMDMATVAEGVEDRATQDLLMSMGCDYGQGYHLGRPEPADDFVARHTPAAKTI</sequence>
<gene>
    <name evidence="3" type="ORF">J7I44_10465</name>
</gene>